<sequence length="57" mass="6714">MDAVPVFEQFRQLLGSYQSQRPEVWAKITQQLTQDQMQLIQQAAEGQDERVKTLYSR</sequence>
<reference evidence="2" key="1">
    <citation type="submission" date="2014-06" db="EMBL/GenBank/DDBJ databases">
        <authorList>
            <person name="Berkman P.J."/>
        </authorList>
    </citation>
    <scope>NUCLEOTIDE SEQUENCE [LARGE SCALE GENOMIC DNA]</scope>
</reference>
<proteinExistence type="predicted"/>
<evidence type="ECO:0000313" key="1">
    <source>
        <dbReference type="EMBL" id="CDW98049.1"/>
    </source>
</evidence>
<name>A0A0F7S9H1_9BASI</name>
<dbReference type="Proteomes" id="UP000242770">
    <property type="component" value="Unassembled WGS sequence"/>
</dbReference>
<evidence type="ECO:0000313" key="2">
    <source>
        <dbReference type="Proteomes" id="UP000242770"/>
    </source>
</evidence>
<gene>
    <name evidence="1" type="primary">SSCI46170.1</name>
</gene>
<dbReference type="EMBL" id="CCFA01002768">
    <property type="protein sequence ID" value="CDW98049.1"/>
    <property type="molecule type" value="Genomic_DNA"/>
</dbReference>
<accession>A0A0F7S9H1</accession>
<keyword evidence="2" id="KW-1185">Reference proteome</keyword>
<dbReference type="STRING" id="49012.A0A0F7S9H1"/>
<dbReference type="AlphaFoldDB" id="A0A0F7S9H1"/>
<protein>
    <submittedName>
        <fullName evidence="1">Uncharacterized protein</fullName>
    </submittedName>
</protein>
<organism evidence="1 2">
    <name type="scientific">Sporisorium scitamineum</name>
    <dbReference type="NCBI Taxonomy" id="49012"/>
    <lineage>
        <taxon>Eukaryota</taxon>
        <taxon>Fungi</taxon>
        <taxon>Dikarya</taxon>
        <taxon>Basidiomycota</taxon>
        <taxon>Ustilaginomycotina</taxon>
        <taxon>Ustilaginomycetes</taxon>
        <taxon>Ustilaginales</taxon>
        <taxon>Ustilaginaceae</taxon>
        <taxon>Sporisorium</taxon>
    </lineage>
</organism>